<feature type="signal peptide" evidence="3">
    <location>
        <begin position="1"/>
        <end position="24"/>
    </location>
</feature>
<dbReference type="Gene3D" id="3.90.70.10">
    <property type="entry name" value="Cysteine proteinases"/>
    <property type="match status" value="1"/>
</dbReference>
<dbReference type="AlphaFoldDB" id="A0A103XV64"/>
<dbReference type="STRING" id="59895.A0A103XV64"/>
<keyword evidence="2" id="KW-1015">Disulfide bond</keyword>
<reference evidence="6 7" key="1">
    <citation type="journal article" date="2016" name="Sci. Rep.">
        <title>The genome sequence of the outbreeding globe artichoke constructed de novo incorporating a phase-aware low-pass sequencing strategy of F1 progeny.</title>
        <authorList>
            <person name="Scaglione D."/>
            <person name="Reyes-Chin-Wo S."/>
            <person name="Acquadro A."/>
            <person name="Froenicke L."/>
            <person name="Portis E."/>
            <person name="Beitel C."/>
            <person name="Tirone M."/>
            <person name="Mauro R."/>
            <person name="Lo Monaco A."/>
            <person name="Mauromicale G."/>
            <person name="Faccioli P."/>
            <person name="Cattivelli L."/>
            <person name="Rieseberg L."/>
            <person name="Michelmore R."/>
            <person name="Lanteri S."/>
        </authorList>
    </citation>
    <scope>NUCLEOTIDE SEQUENCE [LARGE SCALE GENOMIC DNA]</scope>
    <source>
        <strain evidence="6">2C</strain>
    </source>
</reference>
<dbReference type="SMART" id="SM00848">
    <property type="entry name" value="Inhibitor_I29"/>
    <property type="match status" value="1"/>
</dbReference>
<dbReference type="PROSITE" id="PS00639">
    <property type="entry name" value="THIOL_PROTEASE_HIS"/>
    <property type="match status" value="1"/>
</dbReference>
<evidence type="ECO:0000256" key="3">
    <source>
        <dbReference type="SAM" id="SignalP"/>
    </source>
</evidence>
<gene>
    <name evidence="6" type="ORF">Ccrd_000456</name>
</gene>
<dbReference type="InterPro" id="IPR039417">
    <property type="entry name" value="Peptidase_C1A_papain-like"/>
</dbReference>
<dbReference type="GO" id="GO:0006508">
    <property type="term" value="P:proteolysis"/>
    <property type="evidence" value="ECO:0007669"/>
    <property type="project" value="InterPro"/>
</dbReference>
<dbReference type="Proteomes" id="UP000243975">
    <property type="component" value="Unassembled WGS sequence"/>
</dbReference>
<dbReference type="InterPro" id="IPR038765">
    <property type="entry name" value="Papain-like_cys_pep_sf"/>
</dbReference>
<name>A0A103XV64_CYNCS</name>
<dbReference type="SMART" id="SM00645">
    <property type="entry name" value="Pept_C1"/>
    <property type="match status" value="1"/>
</dbReference>
<keyword evidence="7" id="KW-1185">Reference proteome</keyword>
<evidence type="ECO:0000259" key="4">
    <source>
        <dbReference type="SMART" id="SM00645"/>
    </source>
</evidence>
<protein>
    <submittedName>
        <fullName evidence="6">Cysteine peptidase, asparagine active site-containing protein</fullName>
    </submittedName>
</protein>
<evidence type="ECO:0000256" key="1">
    <source>
        <dbReference type="ARBA" id="ARBA00008455"/>
    </source>
</evidence>
<keyword evidence="3" id="KW-0732">Signal</keyword>
<sequence length="297" mass="33583">MASRKAWFALLGCMLCSMVRQATSHEPEPPGYDSTHMRHRYQEWLQKHGRTYQSRKEWEVRYSIYKSNLEYIDYINSQNASYKLVDNKYADMTNKEFHAIYLGYKSYEYSAAIEGINKIKGGNLTTLSEQMLVDCDVNNGNEGCRGGLMETAYKFIIKNGGITTEDDYPYVGRDDECNKSKAKEHVVALKGYERVPADDEKSLQAAVAKQPTSVAIDAGFLFQVYSSGVFSGYCGTNLNHGVTVVGYGEQHGRKYWIVKNSWGSDWGEDGYVRIERGTRDLRGKCGIAMQGSYPVLS</sequence>
<feature type="domain" description="Peptidase C1A papain C-terminal" evidence="4">
    <location>
        <begin position="93"/>
        <end position="295"/>
    </location>
</feature>
<dbReference type="Gene3D" id="1.10.287.2250">
    <property type="match status" value="1"/>
</dbReference>
<dbReference type="CDD" id="cd02248">
    <property type="entry name" value="Peptidase_C1A"/>
    <property type="match status" value="1"/>
</dbReference>
<dbReference type="InterPro" id="IPR013128">
    <property type="entry name" value="Peptidase_C1A"/>
</dbReference>
<dbReference type="PANTHER" id="PTHR12411">
    <property type="entry name" value="CYSTEINE PROTEASE FAMILY C1-RELATED"/>
    <property type="match status" value="1"/>
</dbReference>
<proteinExistence type="inferred from homology"/>
<dbReference type="PROSITE" id="PS00640">
    <property type="entry name" value="THIOL_PROTEASE_ASN"/>
    <property type="match status" value="1"/>
</dbReference>
<dbReference type="SUPFAM" id="SSF54001">
    <property type="entry name" value="Cysteine proteinases"/>
    <property type="match status" value="1"/>
</dbReference>
<accession>A0A103XV64</accession>
<dbReference type="FunFam" id="3.90.70.10:FF:000332">
    <property type="entry name" value="Cathepsin L1"/>
    <property type="match status" value="1"/>
</dbReference>
<dbReference type="InterPro" id="IPR025661">
    <property type="entry name" value="Pept_asp_AS"/>
</dbReference>
<dbReference type="EMBL" id="LEKV01003832">
    <property type="protein sequence ID" value="KVH97425.1"/>
    <property type="molecule type" value="Genomic_DNA"/>
</dbReference>
<feature type="chain" id="PRO_5018784843" evidence="3">
    <location>
        <begin position="25"/>
        <end position="297"/>
    </location>
</feature>
<comment type="caution">
    <text evidence="6">The sequence shown here is derived from an EMBL/GenBank/DDBJ whole genome shotgun (WGS) entry which is preliminary data.</text>
</comment>
<dbReference type="Pfam" id="PF00112">
    <property type="entry name" value="Peptidase_C1"/>
    <property type="match status" value="1"/>
</dbReference>
<evidence type="ECO:0000259" key="5">
    <source>
        <dbReference type="SMART" id="SM00848"/>
    </source>
</evidence>
<evidence type="ECO:0000256" key="2">
    <source>
        <dbReference type="ARBA" id="ARBA00023157"/>
    </source>
</evidence>
<dbReference type="InterPro" id="IPR025660">
    <property type="entry name" value="Pept_his_AS"/>
</dbReference>
<dbReference type="InterPro" id="IPR013201">
    <property type="entry name" value="Prot_inhib_I29"/>
</dbReference>
<evidence type="ECO:0000313" key="6">
    <source>
        <dbReference type="EMBL" id="KVH97425.1"/>
    </source>
</evidence>
<comment type="similarity">
    <text evidence="1">Belongs to the peptidase C1 family.</text>
</comment>
<evidence type="ECO:0000313" key="7">
    <source>
        <dbReference type="Proteomes" id="UP000243975"/>
    </source>
</evidence>
<feature type="domain" description="Cathepsin propeptide inhibitor" evidence="5">
    <location>
        <begin position="41"/>
        <end position="97"/>
    </location>
</feature>
<organism evidence="6 7">
    <name type="scientific">Cynara cardunculus var. scolymus</name>
    <name type="common">Globe artichoke</name>
    <name type="synonym">Cynara scolymus</name>
    <dbReference type="NCBI Taxonomy" id="59895"/>
    <lineage>
        <taxon>Eukaryota</taxon>
        <taxon>Viridiplantae</taxon>
        <taxon>Streptophyta</taxon>
        <taxon>Embryophyta</taxon>
        <taxon>Tracheophyta</taxon>
        <taxon>Spermatophyta</taxon>
        <taxon>Magnoliopsida</taxon>
        <taxon>eudicotyledons</taxon>
        <taxon>Gunneridae</taxon>
        <taxon>Pentapetalae</taxon>
        <taxon>asterids</taxon>
        <taxon>campanulids</taxon>
        <taxon>Asterales</taxon>
        <taxon>Asteraceae</taxon>
        <taxon>Carduoideae</taxon>
        <taxon>Cardueae</taxon>
        <taxon>Carduinae</taxon>
        <taxon>Cynara</taxon>
    </lineage>
</organism>
<dbReference type="OMA" id="FLMVWIF"/>
<dbReference type="Pfam" id="PF08246">
    <property type="entry name" value="Inhibitor_I29"/>
    <property type="match status" value="1"/>
</dbReference>
<dbReference type="Gramene" id="KVH97425">
    <property type="protein sequence ID" value="KVH97425"/>
    <property type="gene ID" value="Ccrd_000456"/>
</dbReference>
<dbReference type="GO" id="GO:0008234">
    <property type="term" value="F:cysteine-type peptidase activity"/>
    <property type="evidence" value="ECO:0007669"/>
    <property type="project" value="InterPro"/>
</dbReference>
<dbReference type="InterPro" id="IPR000668">
    <property type="entry name" value="Peptidase_C1A_C"/>
</dbReference>